<dbReference type="Pfam" id="PF07702">
    <property type="entry name" value="UTRA"/>
    <property type="match status" value="1"/>
</dbReference>
<comment type="caution">
    <text evidence="5">The sequence shown here is derived from an EMBL/GenBank/DDBJ whole genome shotgun (WGS) entry which is preliminary data.</text>
</comment>
<protein>
    <submittedName>
        <fullName evidence="5">Transcriptional regulator</fullName>
    </submittedName>
</protein>
<dbReference type="Gene3D" id="3.40.1410.10">
    <property type="entry name" value="Chorismate lyase-like"/>
    <property type="match status" value="1"/>
</dbReference>
<evidence type="ECO:0000256" key="3">
    <source>
        <dbReference type="ARBA" id="ARBA00023163"/>
    </source>
</evidence>
<keyword evidence="1" id="KW-0805">Transcription regulation</keyword>
<evidence type="ECO:0000313" key="5">
    <source>
        <dbReference type="EMBL" id="CCI81407.1"/>
    </source>
</evidence>
<dbReference type="InterPro" id="IPR000524">
    <property type="entry name" value="Tscrpt_reg_HTH_GntR"/>
</dbReference>
<dbReference type="PANTHER" id="PTHR44846:SF17">
    <property type="entry name" value="GNTR-FAMILY TRANSCRIPTIONAL REGULATOR"/>
    <property type="match status" value="1"/>
</dbReference>
<dbReference type="PATRIC" id="fig|1423758.3.peg.466"/>
<evidence type="ECO:0000313" key="6">
    <source>
        <dbReference type="Proteomes" id="UP000009320"/>
    </source>
</evidence>
<dbReference type="InterPro" id="IPR011663">
    <property type="entry name" value="UTRA"/>
</dbReference>
<dbReference type="Gene3D" id="1.10.10.10">
    <property type="entry name" value="Winged helix-like DNA-binding domain superfamily/Winged helix DNA-binding domain"/>
    <property type="match status" value="1"/>
</dbReference>
<proteinExistence type="predicted"/>
<name>I7L5J5_9LACO</name>
<dbReference type="eggNOG" id="COG2188">
    <property type="taxonomic scope" value="Bacteria"/>
</dbReference>
<dbReference type="PANTHER" id="PTHR44846">
    <property type="entry name" value="MANNOSYL-D-GLYCERATE TRANSPORT/METABOLISM SYSTEM REPRESSOR MNGR-RELATED"/>
    <property type="match status" value="1"/>
</dbReference>
<evidence type="ECO:0000256" key="2">
    <source>
        <dbReference type="ARBA" id="ARBA00023125"/>
    </source>
</evidence>
<dbReference type="SUPFAM" id="SSF64288">
    <property type="entry name" value="Chorismate lyase-like"/>
    <property type="match status" value="1"/>
</dbReference>
<dbReference type="Pfam" id="PF00392">
    <property type="entry name" value="GntR"/>
    <property type="match status" value="1"/>
</dbReference>
<dbReference type="OrthoDB" id="457376at2"/>
<dbReference type="GO" id="GO:0003700">
    <property type="term" value="F:DNA-binding transcription factor activity"/>
    <property type="evidence" value="ECO:0007669"/>
    <property type="project" value="InterPro"/>
</dbReference>
<dbReference type="SUPFAM" id="SSF46785">
    <property type="entry name" value="Winged helix' DNA-binding domain"/>
    <property type="match status" value="1"/>
</dbReference>
<dbReference type="CDD" id="cd07377">
    <property type="entry name" value="WHTH_GntR"/>
    <property type="match status" value="1"/>
</dbReference>
<gene>
    <name evidence="5" type="ORF">BN55_07560</name>
</gene>
<dbReference type="InterPro" id="IPR036390">
    <property type="entry name" value="WH_DNA-bd_sf"/>
</dbReference>
<dbReference type="GO" id="GO:0003677">
    <property type="term" value="F:DNA binding"/>
    <property type="evidence" value="ECO:0007669"/>
    <property type="project" value="UniProtKB-KW"/>
</dbReference>
<dbReference type="STRING" id="1423758.FC41_GL000461"/>
<reference evidence="5 6" key="1">
    <citation type="submission" date="2012-06" db="EMBL/GenBank/DDBJ databases">
        <title>Draft Genome Sequence of Lactobacillus hominis Strain CRBIP 24.179T, isolated from human intestine.</title>
        <authorList>
            <person name="Cousin S."/>
            <person name="Ma L."/>
            <person name="Bizet C."/>
            <person name="Loux V."/>
            <person name="Bouchier C."/>
            <person name="Clermont D."/>
            <person name="Creno S."/>
        </authorList>
    </citation>
    <scope>NUCLEOTIDE SEQUENCE [LARGE SCALE GENOMIC DNA]</scope>
    <source>
        <strain evidence="6">CRBIP 24.179T</strain>
    </source>
</reference>
<keyword evidence="6" id="KW-1185">Reference proteome</keyword>
<organism evidence="5 6">
    <name type="scientific">Lactobacillus hominis DSM 23910 = CRBIP 24.179</name>
    <dbReference type="NCBI Taxonomy" id="1423758"/>
    <lineage>
        <taxon>Bacteria</taxon>
        <taxon>Bacillati</taxon>
        <taxon>Bacillota</taxon>
        <taxon>Bacilli</taxon>
        <taxon>Lactobacillales</taxon>
        <taxon>Lactobacillaceae</taxon>
        <taxon>Lactobacillus</taxon>
    </lineage>
</organism>
<keyword evidence="3" id="KW-0804">Transcription</keyword>
<dbReference type="GeneID" id="82846678"/>
<keyword evidence="2" id="KW-0238">DNA-binding</keyword>
<dbReference type="PROSITE" id="PS50949">
    <property type="entry name" value="HTH_GNTR"/>
    <property type="match status" value="1"/>
</dbReference>
<dbReference type="AlphaFoldDB" id="I7L5J5"/>
<accession>I7L5J5</accession>
<sequence length="244" mass="28709">MVEPKYLQIENELKEEILSGQFQYADKFYSEKELKDKFNVSSITVIRSVKDLVKAGYLVRYQGKGTFVSHSPHQRLVRYQELNRFPNKESANKESIKVLSLEKEDDADINRELGINKNTFHYHLTQVRSVNNEPFLYYQAYFAPKFINYRKLKDLQANFQNIYVRIREDSNIYLLDEPFKEKDSVVNAPKEVANALNLSDDAYVVKQEKKIVSSKNAEVLLYRVNYKKVDYTEVSFTTPDYPEI</sequence>
<dbReference type="InterPro" id="IPR050679">
    <property type="entry name" value="Bact_HTH_transcr_reg"/>
</dbReference>
<dbReference type="SMART" id="SM00345">
    <property type="entry name" value="HTH_GNTR"/>
    <property type="match status" value="1"/>
</dbReference>
<dbReference type="InterPro" id="IPR036388">
    <property type="entry name" value="WH-like_DNA-bd_sf"/>
</dbReference>
<dbReference type="EMBL" id="CAKE01000002">
    <property type="protein sequence ID" value="CCI81407.1"/>
    <property type="molecule type" value="Genomic_DNA"/>
</dbReference>
<dbReference type="Proteomes" id="UP000009320">
    <property type="component" value="Unassembled WGS sequence"/>
</dbReference>
<evidence type="ECO:0000259" key="4">
    <source>
        <dbReference type="PROSITE" id="PS50949"/>
    </source>
</evidence>
<dbReference type="RefSeq" id="WP_008470150.1">
    <property type="nucleotide sequence ID" value="NZ_AYZP01000010.1"/>
</dbReference>
<dbReference type="GO" id="GO:0045892">
    <property type="term" value="P:negative regulation of DNA-templated transcription"/>
    <property type="evidence" value="ECO:0007669"/>
    <property type="project" value="TreeGrafter"/>
</dbReference>
<feature type="domain" description="HTH gntR-type" evidence="4">
    <location>
        <begin position="3"/>
        <end position="71"/>
    </location>
</feature>
<dbReference type="SMART" id="SM00866">
    <property type="entry name" value="UTRA"/>
    <property type="match status" value="1"/>
</dbReference>
<dbReference type="InterPro" id="IPR028978">
    <property type="entry name" value="Chorismate_lyase_/UTRA_dom_sf"/>
</dbReference>
<evidence type="ECO:0000256" key="1">
    <source>
        <dbReference type="ARBA" id="ARBA00023015"/>
    </source>
</evidence>